<comment type="caution">
    <text evidence="9">The sequence shown here is derived from an EMBL/GenBank/DDBJ whole genome shotgun (WGS) entry which is preliminary data.</text>
</comment>
<gene>
    <name evidence="9" type="ORF">DdX_19199</name>
</gene>
<feature type="region of interest" description="Disordered" evidence="7">
    <location>
        <begin position="705"/>
        <end position="724"/>
    </location>
</feature>
<keyword evidence="5" id="KW-0804">Transcription</keyword>
<sequence>MALADVNRDKTSNPVTSMAEIIHHSDNVPTNIGGASTEEQPLLLTRNRELRKKLSEMEANLTGLMGNIRKRDERIDELQRSLITSKRATSDAEEKALSVEENFATNRRFFENEKKELLKEVEMLTQKTKCLKTIEDAREKKLEPDEALDKFKNTRCANCEETKKKYLSMIKCIRMETEIKAKVKWAHEDGIACMKLETKLDEILARQKRAISVAVQSDGPLMKESSTQCEAPTTVNTRIQCSPMTIEQCTQIRDDLNTLVSISTQWVEPSPKVLVECEAQTETLAAKFTIATQSEPPNAKACSSTQSDAQAPKLSVGTQSYLPISMKMMPAQVQTVYLPEEETAMNAVPDTTLMPRMSKVTKRQNTSERCYISRLKRARSQAPRQSNSAELTTRTTKTDSGFSIVSESVSGITPDAPRPGADEIRHFFDIFDRSALTPTPIAATMTLPESKDNVTEQEEDNRKTATVKRKTSKSVPEILESAYKRRIKKLSQKTGVDAAEVTQWLEMRNGSGHEPVHGRAPEAVDSPEVDPEAQIAQNASLPPNFDDEHPSTSRIPQTELYREGQPRLVSIKAENTPETGVIAEGHNTVEPLLVQDPMPQNVHETAQQPLNAHQSQAIHSDFNHAGQEPYPTTAHVINGGPIPISSGNFTEDPIMQWRHRTSSYLEGVFKNLTRLNPATIKRLSQQANVGEDVVSELWQIHKQGRQKEKTKVERNQKGTEMQQFKPLSPTSFAELCAEVINSDQHHQNSYIQNPCHLQNQNPRLNPSHQIAVMTFPSQSSSSQVITYSGQQNGSGNQTQQCSAQNRQNPILSGQLPTQSLSHAQSQQCHDTIRQMAQFPMSSRVLMKALIQPQNTANFVQMPQARMQLLPWSFNFPQQHLQHNAQQVQQIVLNKENLQWPQIDRPSSANAQTIVGLMNSCVNNIGLAHKKSSSSHLEEKSRQAHATIAPYTMMSSSSKITNQPKQHSLNPCNSLAEKKDKKKELSRKAQAKYRENKRMERESTKSELKALEARNTELRTECTLIESEIKYLNGHIKEIESRKARR</sequence>
<dbReference type="GO" id="GO:0000977">
    <property type="term" value="F:RNA polymerase II transcription regulatory region sequence-specific DNA binding"/>
    <property type="evidence" value="ECO:0007669"/>
    <property type="project" value="TreeGrafter"/>
</dbReference>
<feature type="compositionally biased region" description="Polar residues" evidence="7">
    <location>
        <begin position="954"/>
        <end position="972"/>
    </location>
</feature>
<feature type="compositionally biased region" description="Basic and acidic residues" evidence="7">
    <location>
        <begin position="975"/>
        <end position="1007"/>
    </location>
</feature>
<dbReference type="EMBL" id="JAKKPZ010000347">
    <property type="protein sequence ID" value="KAI1696134.1"/>
    <property type="molecule type" value="Genomic_DNA"/>
</dbReference>
<dbReference type="GO" id="GO:0001228">
    <property type="term" value="F:DNA-binding transcription activator activity, RNA polymerase II-specific"/>
    <property type="evidence" value="ECO:0007669"/>
    <property type="project" value="TreeGrafter"/>
</dbReference>
<reference evidence="9" key="1">
    <citation type="submission" date="2022-01" db="EMBL/GenBank/DDBJ databases">
        <title>Genome Sequence Resource for Two Populations of Ditylenchus destructor, the Migratory Endoparasitic Phytonematode.</title>
        <authorList>
            <person name="Zhang H."/>
            <person name="Lin R."/>
            <person name="Xie B."/>
        </authorList>
    </citation>
    <scope>NUCLEOTIDE SEQUENCE</scope>
    <source>
        <strain evidence="9">BazhouSP</strain>
    </source>
</reference>
<dbReference type="CDD" id="cd14692">
    <property type="entry name" value="bZIP_ATF4"/>
    <property type="match status" value="1"/>
</dbReference>
<evidence type="ECO:0000256" key="4">
    <source>
        <dbReference type="ARBA" id="ARBA00023125"/>
    </source>
</evidence>
<evidence type="ECO:0000256" key="7">
    <source>
        <dbReference type="SAM" id="MobiDB-lite"/>
    </source>
</evidence>
<name>A0AAD4QSE9_9BILA</name>
<keyword evidence="4" id="KW-0238">DNA-binding</keyword>
<feature type="compositionally biased region" description="Polar residues" evidence="7">
    <location>
        <begin position="382"/>
        <end position="400"/>
    </location>
</feature>
<dbReference type="PROSITE" id="PS50217">
    <property type="entry name" value="BZIP"/>
    <property type="match status" value="1"/>
</dbReference>
<protein>
    <submittedName>
        <fullName evidence="9">Cyclic AMP-dependent transcription factor ATF-5</fullName>
    </submittedName>
</protein>
<comment type="subcellular location">
    <subcellularLocation>
        <location evidence="1">Nucleus</location>
    </subcellularLocation>
</comment>
<dbReference type="PANTHER" id="PTHR13044:SF14">
    <property type="entry name" value="CRYPTOCEPHAL, ISOFORM A"/>
    <property type="match status" value="1"/>
</dbReference>
<organism evidence="9 10">
    <name type="scientific">Ditylenchus destructor</name>
    <dbReference type="NCBI Taxonomy" id="166010"/>
    <lineage>
        <taxon>Eukaryota</taxon>
        <taxon>Metazoa</taxon>
        <taxon>Ecdysozoa</taxon>
        <taxon>Nematoda</taxon>
        <taxon>Chromadorea</taxon>
        <taxon>Rhabditida</taxon>
        <taxon>Tylenchina</taxon>
        <taxon>Tylenchomorpha</taxon>
        <taxon>Sphaerularioidea</taxon>
        <taxon>Anguinidae</taxon>
        <taxon>Anguininae</taxon>
        <taxon>Ditylenchus</taxon>
    </lineage>
</organism>
<evidence type="ECO:0000256" key="3">
    <source>
        <dbReference type="ARBA" id="ARBA00023015"/>
    </source>
</evidence>
<keyword evidence="6" id="KW-0539">Nucleus</keyword>
<feature type="region of interest" description="Disordered" evidence="7">
    <location>
        <begin position="782"/>
        <end position="804"/>
    </location>
</feature>
<comment type="similarity">
    <text evidence="2">Belongs to the bZIP family.</text>
</comment>
<proteinExistence type="inferred from homology"/>
<evidence type="ECO:0000256" key="6">
    <source>
        <dbReference type="ARBA" id="ARBA00023242"/>
    </source>
</evidence>
<evidence type="ECO:0000256" key="2">
    <source>
        <dbReference type="ARBA" id="ARBA00007163"/>
    </source>
</evidence>
<evidence type="ECO:0000259" key="8">
    <source>
        <dbReference type="PROSITE" id="PS50217"/>
    </source>
</evidence>
<dbReference type="Proteomes" id="UP001201812">
    <property type="component" value="Unassembled WGS sequence"/>
</dbReference>
<dbReference type="PANTHER" id="PTHR13044">
    <property type="entry name" value="ACTIVATING TRANSCRIPTION FACTOR ATF 4/5"/>
    <property type="match status" value="1"/>
</dbReference>
<feature type="domain" description="BZIP" evidence="8">
    <location>
        <begin position="975"/>
        <end position="1038"/>
    </location>
</feature>
<dbReference type="InterPro" id="IPR004827">
    <property type="entry name" value="bZIP"/>
</dbReference>
<feature type="region of interest" description="Disordered" evidence="7">
    <location>
        <begin position="376"/>
        <end position="400"/>
    </location>
</feature>
<feature type="compositionally biased region" description="Basic and acidic residues" evidence="7">
    <location>
        <begin position="705"/>
        <end position="717"/>
    </location>
</feature>
<keyword evidence="10" id="KW-1185">Reference proteome</keyword>
<accession>A0AAD4QSE9</accession>
<evidence type="ECO:0000313" key="9">
    <source>
        <dbReference type="EMBL" id="KAI1696134.1"/>
    </source>
</evidence>
<feature type="compositionally biased region" description="Low complexity" evidence="7">
    <location>
        <begin position="782"/>
        <end position="800"/>
    </location>
</feature>
<dbReference type="AlphaFoldDB" id="A0AAD4QSE9"/>
<evidence type="ECO:0000256" key="5">
    <source>
        <dbReference type="ARBA" id="ARBA00023163"/>
    </source>
</evidence>
<keyword evidence="3" id="KW-0805">Transcription regulation</keyword>
<dbReference type="Gene3D" id="1.20.5.170">
    <property type="match status" value="1"/>
</dbReference>
<evidence type="ECO:0000256" key="1">
    <source>
        <dbReference type="ARBA" id="ARBA00004123"/>
    </source>
</evidence>
<feature type="region of interest" description="Disordered" evidence="7">
    <location>
        <begin position="954"/>
        <end position="1007"/>
    </location>
</feature>
<dbReference type="GO" id="GO:0005634">
    <property type="term" value="C:nucleus"/>
    <property type="evidence" value="ECO:0007669"/>
    <property type="project" value="UniProtKB-SubCell"/>
</dbReference>
<evidence type="ECO:0000313" key="10">
    <source>
        <dbReference type="Proteomes" id="UP001201812"/>
    </source>
</evidence>